<evidence type="ECO:0000313" key="1">
    <source>
        <dbReference type="EMBL" id="PNL63163.1"/>
    </source>
</evidence>
<proteinExistence type="predicted"/>
<dbReference type="Proteomes" id="UP000192511">
    <property type="component" value="Unassembled WGS sequence"/>
</dbReference>
<comment type="caution">
    <text evidence="1">The sequence shown here is derived from an EMBL/GenBank/DDBJ whole genome shotgun (WGS) entry which is preliminary data.</text>
</comment>
<keyword evidence="2" id="KW-1185">Reference proteome</keyword>
<gene>
    <name evidence="1" type="ORF">A6J39_019275</name>
</gene>
<sequence length="69" mass="8104">MSDTCLCTNEKPCPPISHTRSEDSISKVIQIFGRYYVHIIIIVEQGTLWENRYKASLIDSEQNRWKMET</sequence>
<evidence type="ECO:0000313" key="2">
    <source>
        <dbReference type="Proteomes" id="UP000192511"/>
    </source>
</evidence>
<organism evidence="1 2">
    <name type="scientific">Legionella anisa</name>
    <dbReference type="NCBI Taxonomy" id="28082"/>
    <lineage>
        <taxon>Bacteria</taxon>
        <taxon>Pseudomonadati</taxon>
        <taxon>Pseudomonadota</taxon>
        <taxon>Gammaproteobacteria</taxon>
        <taxon>Legionellales</taxon>
        <taxon>Legionellaceae</taxon>
        <taxon>Legionella</taxon>
    </lineage>
</organism>
<reference evidence="1" key="1">
    <citation type="submission" date="2017-12" db="EMBL/GenBank/DDBJ databases">
        <title>FDA dAtabase for Regulatory Grade micrObial Sequences (FDA-ARGOS): Supporting development and validation of Infectious Disease Dx tests.</title>
        <authorList>
            <person name="Kerrigan L."/>
            <person name="Tallon L.J."/>
            <person name="Sadzewicz L."/>
            <person name="Sengamalay N."/>
            <person name="Ott S."/>
            <person name="Godinez A."/>
            <person name="Nagaraj S."/>
            <person name="Vavikolanu K."/>
            <person name="Vyas G."/>
            <person name="Nadendla S."/>
            <person name="Aluvathingal J."/>
            <person name="Sichtig H."/>
        </authorList>
    </citation>
    <scope>NUCLEOTIDE SEQUENCE [LARGE SCALE GENOMIC DNA]</scope>
    <source>
        <strain evidence="1">FDAARGOS_200</strain>
    </source>
</reference>
<accession>A0AAX0WXU0</accession>
<dbReference type="EMBL" id="NBTX02000004">
    <property type="protein sequence ID" value="PNL63163.1"/>
    <property type="molecule type" value="Genomic_DNA"/>
</dbReference>
<name>A0AAX0WXU0_9GAMM</name>
<dbReference type="AlphaFoldDB" id="A0AAX0WXU0"/>
<protein>
    <submittedName>
        <fullName evidence="1">Uncharacterized protein</fullName>
    </submittedName>
</protein>